<keyword evidence="3" id="KW-1185">Reference proteome</keyword>
<dbReference type="InterPro" id="IPR009883">
    <property type="entry name" value="YgfX"/>
</dbReference>
<organism evidence="2 3">
    <name type="scientific">Pigmentiphaga aceris</name>
    <dbReference type="NCBI Taxonomy" id="1940612"/>
    <lineage>
        <taxon>Bacteria</taxon>
        <taxon>Pseudomonadati</taxon>
        <taxon>Pseudomonadota</taxon>
        <taxon>Betaproteobacteria</taxon>
        <taxon>Burkholderiales</taxon>
        <taxon>Alcaligenaceae</taxon>
        <taxon>Pigmentiphaga</taxon>
    </lineage>
</organism>
<dbReference type="EMBL" id="CP043046">
    <property type="protein sequence ID" value="QEI06948.1"/>
    <property type="molecule type" value="Genomic_DNA"/>
</dbReference>
<accession>A0A5C0AX74</accession>
<evidence type="ECO:0000313" key="2">
    <source>
        <dbReference type="EMBL" id="QEI06948.1"/>
    </source>
</evidence>
<keyword evidence="1" id="KW-1133">Transmembrane helix</keyword>
<keyword evidence="1" id="KW-0472">Membrane</keyword>
<reference evidence="2 3" key="1">
    <citation type="submission" date="2019-08" db="EMBL/GenBank/DDBJ databases">
        <title>Amphibian skin-associated Pigmentiphaga: genome sequence and occurrence across geography and hosts.</title>
        <authorList>
            <person name="Bletz M.C."/>
            <person name="Bunk B."/>
            <person name="Sproeer C."/>
            <person name="Biwer P."/>
            <person name="Reiter S."/>
            <person name="Rabemananjara F.C.E."/>
            <person name="Schulz S."/>
            <person name="Overmann J."/>
            <person name="Vences M."/>
        </authorList>
    </citation>
    <scope>NUCLEOTIDE SEQUENCE [LARGE SCALE GENOMIC DNA]</scope>
    <source>
        <strain evidence="2 3">Mada1488</strain>
    </source>
</reference>
<evidence type="ECO:0000256" key="1">
    <source>
        <dbReference type="SAM" id="Phobius"/>
    </source>
</evidence>
<dbReference type="KEGG" id="pacr:FXN63_14710"/>
<dbReference type="AlphaFoldDB" id="A0A5C0AX74"/>
<dbReference type="Pfam" id="PF07254">
    <property type="entry name" value="Cpta_toxin"/>
    <property type="match status" value="1"/>
</dbReference>
<dbReference type="RefSeq" id="WP_148815995.1">
    <property type="nucleotide sequence ID" value="NZ_CP043046.1"/>
</dbReference>
<proteinExistence type="predicted"/>
<dbReference type="Proteomes" id="UP000325161">
    <property type="component" value="Chromosome"/>
</dbReference>
<protein>
    <submittedName>
        <fullName evidence="2">Uncharacterized protein</fullName>
    </submittedName>
</protein>
<gene>
    <name evidence="2" type="ORF">FXN63_14710</name>
</gene>
<keyword evidence="1" id="KW-0812">Transmembrane</keyword>
<name>A0A5C0AX74_9BURK</name>
<feature type="transmembrane region" description="Helical" evidence="1">
    <location>
        <begin position="57"/>
        <end position="74"/>
    </location>
</feature>
<feature type="transmembrane region" description="Helical" evidence="1">
    <location>
        <begin position="31"/>
        <end position="51"/>
    </location>
</feature>
<evidence type="ECO:0000313" key="3">
    <source>
        <dbReference type="Proteomes" id="UP000325161"/>
    </source>
</evidence>
<sequence length="168" mass="17791">MAAHASAAGLAPDAGFAVFTRLVPSRRAARLDLGLHGAIVLALGIAAAVWLPQASGAIMLLSIAVALVSWRRRVHRSMAGYRHLHISADGVWSLAPLARLDQPDRLLPDVLTRSPLGCVSVRGPCSGPATQTVSSTNVVLWSDSMSADAWRRLQICVARSAQFHAEGQ</sequence>